<protein>
    <submittedName>
        <fullName evidence="2">Uncharacterized protein</fullName>
    </submittedName>
</protein>
<gene>
    <name evidence="2" type="ORF">C8Q69DRAFT_173087</name>
</gene>
<name>A0A443I329_BYSSP</name>
<keyword evidence="3" id="KW-1185">Reference proteome</keyword>
<evidence type="ECO:0000313" key="3">
    <source>
        <dbReference type="Proteomes" id="UP000283841"/>
    </source>
</evidence>
<organism evidence="2 3">
    <name type="scientific">Byssochlamys spectabilis</name>
    <name type="common">Paecilomyces variotii</name>
    <dbReference type="NCBI Taxonomy" id="264951"/>
    <lineage>
        <taxon>Eukaryota</taxon>
        <taxon>Fungi</taxon>
        <taxon>Dikarya</taxon>
        <taxon>Ascomycota</taxon>
        <taxon>Pezizomycotina</taxon>
        <taxon>Eurotiomycetes</taxon>
        <taxon>Eurotiomycetidae</taxon>
        <taxon>Eurotiales</taxon>
        <taxon>Thermoascaceae</taxon>
        <taxon>Paecilomyces</taxon>
    </lineage>
</organism>
<dbReference type="VEuPathDB" id="FungiDB:C8Q69DRAFT_173087"/>
<feature type="compositionally biased region" description="Low complexity" evidence="1">
    <location>
        <begin position="194"/>
        <end position="216"/>
    </location>
</feature>
<evidence type="ECO:0000256" key="1">
    <source>
        <dbReference type="SAM" id="MobiDB-lite"/>
    </source>
</evidence>
<dbReference type="GeneID" id="39595063"/>
<dbReference type="AlphaFoldDB" id="A0A443I329"/>
<dbReference type="Proteomes" id="UP000283841">
    <property type="component" value="Unassembled WGS sequence"/>
</dbReference>
<feature type="region of interest" description="Disordered" evidence="1">
    <location>
        <begin position="183"/>
        <end position="229"/>
    </location>
</feature>
<comment type="caution">
    <text evidence="2">The sequence shown here is derived from an EMBL/GenBank/DDBJ whole genome shotgun (WGS) entry which is preliminary data.</text>
</comment>
<evidence type="ECO:0000313" key="2">
    <source>
        <dbReference type="EMBL" id="RWQ98484.1"/>
    </source>
</evidence>
<feature type="region of interest" description="Disordered" evidence="1">
    <location>
        <begin position="251"/>
        <end position="310"/>
    </location>
</feature>
<sequence>MDRSIENTGQMRLPPPSTNSMQMPALYGLNPTLTGTGERQTDQQQYIYQYAPTPQSLQQYNNTAQDPSSSSYRDLPAPTASSSNPQPPSTTQPRPRNPFPWFRHIPHIVQGQTASRTGSTNTNIPPQAGPWHPENATDAIFNPQRINSMDPSPFVQHGSTQQPSGVMNSSPDAIFTTQRITSMDPSPFIHHGRSSTSSSSQQASGGTNQPQPQPQQHSNHSSWQTGSANLSDTLYNSQRMSIMEPSAFMQHETMPRQSQWGGGMNLDLPPPPPLQMSQQDHATAGNEEQEQQRSYDPSSSGSYGQQHYQP</sequence>
<feature type="compositionally biased region" description="Polar residues" evidence="1">
    <location>
        <begin position="31"/>
        <end position="72"/>
    </location>
</feature>
<dbReference type="EMBL" id="RCNU01000002">
    <property type="protein sequence ID" value="RWQ98484.1"/>
    <property type="molecule type" value="Genomic_DNA"/>
</dbReference>
<proteinExistence type="predicted"/>
<dbReference type="RefSeq" id="XP_028488129.1">
    <property type="nucleotide sequence ID" value="XM_028625786.1"/>
</dbReference>
<feature type="region of interest" description="Disordered" evidence="1">
    <location>
        <begin position="1"/>
        <end position="171"/>
    </location>
</feature>
<feature type="compositionally biased region" description="Polar residues" evidence="1">
    <location>
        <begin position="110"/>
        <end position="125"/>
    </location>
</feature>
<feature type="compositionally biased region" description="Polar residues" evidence="1">
    <location>
        <begin position="217"/>
        <end position="229"/>
    </location>
</feature>
<feature type="compositionally biased region" description="Pro residues" evidence="1">
    <location>
        <begin position="85"/>
        <end position="98"/>
    </location>
</feature>
<feature type="compositionally biased region" description="Low complexity" evidence="1">
    <location>
        <begin position="298"/>
        <end position="310"/>
    </location>
</feature>
<feature type="compositionally biased region" description="Polar residues" evidence="1">
    <location>
        <begin position="1"/>
        <end position="10"/>
    </location>
</feature>
<feature type="compositionally biased region" description="Polar residues" evidence="1">
    <location>
        <begin position="157"/>
        <end position="171"/>
    </location>
</feature>
<accession>A0A443I329</accession>
<reference evidence="2 3" key="1">
    <citation type="journal article" date="2018" name="Front. Microbiol.">
        <title>Genomic and genetic insights into a cosmopolitan fungus, Paecilomyces variotii (Eurotiales).</title>
        <authorList>
            <person name="Urquhart A.S."/>
            <person name="Mondo S.J."/>
            <person name="Makela M.R."/>
            <person name="Hane J.K."/>
            <person name="Wiebenga A."/>
            <person name="He G."/>
            <person name="Mihaltcheva S."/>
            <person name="Pangilinan J."/>
            <person name="Lipzen A."/>
            <person name="Barry K."/>
            <person name="de Vries R.P."/>
            <person name="Grigoriev I.V."/>
            <person name="Idnurm A."/>
        </authorList>
    </citation>
    <scope>NUCLEOTIDE SEQUENCE [LARGE SCALE GENOMIC DNA]</scope>
    <source>
        <strain evidence="2 3">CBS 101075</strain>
    </source>
</reference>